<gene>
    <name evidence="1" type="ORF">ENO04_02090</name>
</gene>
<comment type="caution">
    <text evidence="1">The sequence shown here is derived from an EMBL/GenBank/DDBJ whole genome shotgun (WGS) entry which is preliminary data.</text>
</comment>
<organism evidence="1">
    <name type="scientific">Fervidicoccus fontis</name>
    <dbReference type="NCBI Taxonomy" id="683846"/>
    <lineage>
        <taxon>Archaea</taxon>
        <taxon>Thermoproteota</taxon>
        <taxon>Thermoprotei</taxon>
        <taxon>Fervidicoccales</taxon>
        <taxon>Fervidicoccaceae</taxon>
        <taxon>Fervidicoccus</taxon>
    </lineage>
</organism>
<reference evidence="1" key="1">
    <citation type="journal article" date="2020" name="mSystems">
        <title>Genome- and Community-Level Interaction Insights into Carbon Utilization and Element Cycling Functions of Hydrothermarchaeota in Hydrothermal Sediment.</title>
        <authorList>
            <person name="Zhou Z."/>
            <person name="Liu Y."/>
            <person name="Xu W."/>
            <person name="Pan J."/>
            <person name="Luo Z.H."/>
            <person name="Li M."/>
        </authorList>
    </citation>
    <scope>NUCLEOTIDE SEQUENCE [LARGE SCALE GENOMIC DNA]</scope>
    <source>
        <strain evidence="1">SpSt-123</strain>
    </source>
</reference>
<accession>A0A7C1E572</accession>
<proteinExistence type="predicted"/>
<dbReference type="EMBL" id="DSDY01000064">
    <property type="protein sequence ID" value="HDS10403.1"/>
    <property type="molecule type" value="Genomic_DNA"/>
</dbReference>
<sequence>MSDDTIIFHNDLETGFIASYKLSTVSDESLVTALVDAISIESLNFSLSGIFDGYSVVLFNEWVARAGPFTYSYELYQLIYEKAKVGLEDVVEKIGEDGLYLLLSLPFKDNVLDEEKEAANELLEMFFNDLGLLNEYRKTLGILAEEASRKGRPVHKVYSSFIAHILNRALNELVVSNEE</sequence>
<dbReference type="AlphaFoldDB" id="A0A7C1E572"/>
<protein>
    <submittedName>
        <fullName evidence="1">Uncharacterized protein</fullName>
    </submittedName>
</protein>
<name>A0A7C1E572_9CREN</name>
<evidence type="ECO:0000313" key="1">
    <source>
        <dbReference type="EMBL" id="HDS10403.1"/>
    </source>
</evidence>